<reference evidence="2 3" key="1">
    <citation type="submission" date="2024-09" db="EMBL/GenBank/DDBJ databases">
        <authorList>
            <person name="Sun Q."/>
            <person name="Mori K."/>
        </authorList>
    </citation>
    <scope>NUCLEOTIDE SEQUENCE [LARGE SCALE GENOMIC DNA]</scope>
    <source>
        <strain evidence="2 3">JCM 13503</strain>
    </source>
</reference>
<feature type="region of interest" description="Disordered" evidence="1">
    <location>
        <begin position="38"/>
        <end position="68"/>
    </location>
</feature>
<evidence type="ECO:0000313" key="2">
    <source>
        <dbReference type="EMBL" id="MFB9994081.1"/>
    </source>
</evidence>
<gene>
    <name evidence="2" type="ORF">ACFFLM_19160</name>
</gene>
<evidence type="ECO:0000256" key="1">
    <source>
        <dbReference type="SAM" id="MobiDB-lite"/>
    </source>
</evidence>
<name>A0ABV6B2U2_9DEIO</name>
<keyword evidence="3" id="KW-1185">Reference proteome</keyword>
<dbReference type="Proteomes" id="UP001589733">
    <property type="component" value="Unassembled WGS sequence"/>
</dbReference>
<evidence type="ECO:0000313" key="3">
    <source>
        <dbReference type="Proteomes" id="UP001589733"/>
    </source>
</evidence>
<dbReference type="EMBL" id="JBHLYR010000059">
    <property type="protein sequence ID" value="MFB9994081.1"/>
    <property type="molecule type" value="Genomic_DNA"/>
</dbReference>
<proteinExistence type="predicted"/>
<evidence type="ECO:0008006" key="4">
    <source>
        <dbReference type="Google" id="ProtNLM"/>
    </source>
</evidence>
<sequence>MTPHKVKKSFVDRNSGERVAVDDVIDVTDERAAELDGYVTPVKKGGKNAQSSDGPSGKRADSGSTGDS</sequence>
<organism evidence="2 3">
    <name type="scientific">Deinococcus oregonensis</name>
    <dbReference type="NCBI Taxonomy" id="1805970"/>
    <lineage>
        <taxon>Bacteria</taxon>
        <taxon>Thermotogati</taxon>
        <taxon>Deinococcota</taxon>
        <taxon>Deinococci</taxon>
        <taxon>Deinococcales</taxon>
        <taxon>Deinococcaceae</taxon>
        <taxon>Deinococcus</taxon>
    </lineage>
</organism>
<protein>
    <recommendedName>
        <fullName evidence="4">Head-to-tail connector protein</fullName>
    </recommendedName>
</protein>
<dbReference type="RefSeq" id="WP_380014156.1">
    <property type="nucleotide sequence ID" value="NZ_JBHLYR010000059.1"/>
</dbReference>
<accession>A0ABV6B2U2</accession>
<comment type="caution">
    <text evidence="2">The sequence shown here is derived from an EMBL/GenBank/DDBJ whole genome shotgun (WGS) entry which is preliminary data.</text>
</comment>